<dbReference type="RefSeq" id="WP_014802107.1">
    <property type="nucleotide sequence ID" value="NC_018020.1"/>
</dbReference>
<evidence type="ECO:0000313" key="2">
    <source>
        <dbReference type="Proteomes" id="UP000006048"/>
    </source>
</evidence>
<dbReference type="EMBL" id="CP002959">
    <property type="protein sequence ID" value="AFM11589.1"/>
    <property type="molecule type" value="Genomic_DNA"/>
</dbReference>
<accession>I4B2T2</accession>
<dbReference type="OrthoDB" id="320553at2"/>
<dbReference type="KEGG" id="tpx:Turpa_0940"/>
<proteinExistence type="predicted"/>
<reference evidence="1 2" key="1">
    <citation type="submission" date="2012-06" db="EMBL/GenBank/DDBJ databases">
        <title>The complete chromosome of genome of Turneriella parva DSM 21527.</title>
        <authorList>
            <consortium name="US DOE Joint Genome Institute (JGI-PGF)"/>
            <person name="Lucas S."/>
            <person name="Han J."/>
            <person name="Lapidus A."/>
            <person name="Bruce D."/>
            <person name="Goodwin L."/>
            <person name="Pitluck S."/>
            <person name="Peters L."/>
            <person name="Kyrpides N."/>
            <person name="Mavromatis K."/>
            <person name="Ivanova N."/>
            <person name="Mikhailova N."/>
            <person name="Chertkov O."/>
            <person name="Detter J.C."/>
            <person name="Tapia R."/>
            <person name="Han C."/>
            <person name="Land M."/>
            <person name="Hauser L."/>
            <person name="Markowitz V."/>
            <person name="Cheng J.-F."/>
            <person name="Hugenholtz P."/>
            <person name="Woyke T."/>
            <person name="Wu D."/>
            <person name="Gronow S."/>
            <person name="Wellnitz S."/>
            <person name="Brambilla E."/>
            <person name="Klenk H.-P."/>
            <person name="Eisen J.A."/>
        </authorList>
    </citation>
    <scope>NUCLEOTIDE SEQUENCE [LARGE SCALE GENOMIC DNA]</scope>
    <source>
        <strain evidence="2">ATCC BAA-1111 / DSM 21527 / NCTC 11395 / H</strain>
    </source>
</reference>
<evidence type="ECO:0000313" key="1">
    <source>
        <dbReference type="EMBL" id="AFM11589.1"/>
    </source>
</evidence>
<dbReference type="STRING" id="869212.Turpa_0940"/>
<name>I4B2T2_TURPD</name>
<gene>
    <name evidence="1" type="ordered locus">Turpa_0940</name>
</gene>
<dbReference type="HOGENOM" id="CLU_703867_0_0_12"/>
<organism evidence="1 2">
    <name type="scientific">Turneriella parva (strain ATCC BAA-1111 / DSM 21527 / NCTC 11395 / H)</name>
    <name type="common">Leptospira parva</name>
    <dbReference type="NCBI Taxonomy" id="869212"/>
    <lineage>
        <taxon>Bacteria</taxon>
        <taxon>Pseudomonadati</taxon>
        <taxon>Spirochaetota</taxon>
        <taxon>Spirochaetia</taxon>
        <taxon>Leptospirales</taxon>
        <taxon>Leptospiraceae</taxon>
        <taxon>Turneriella</taxon>
    </lineage>
</organism>
<dbReference type="AlphaFoldDB" id="I4B2T2"/>
<keyword evidence="2" id="KW-1185">Reference proteome</keyword>
<protein>
    <submittedName>
        <fullName evidence="1">Uncharacterized protein</fullName>
    </submittedName>
</protein>
<dbReference type="Proteomes" id="UP000006048">
    <property type="component" value="Chromosome"/>
</dbReference>
<sequence length="392" mass="44169">MIHRKNIFIIAGAAVALLLLVFWLFGSRSSESSASSEAARRKRISGFDDPTQELAELAKKSDVPFAKVLMDFREWAQYPPDSRPLTAGDVDQVRHEIIELPMQPMPIIEDGKPQEPVHSCVLQAEAHTVYEDQTHETQLRCQNLKTGKFVLPDIKATKLTRTAASVIFPTPPPDVVKNDAKSPISVSFFFKPRQSDWGDMELTVDFALPEEKTSYIHQLKTHFFSSPQAPAKFTGKFHERLENGSLIVSAEVQVRLSGSYRIEANLMADNPEPLAHARTDVKLGGGTQWVDLLFFGKILRDRRIPGPYVLTGLRGQQMNLPISPDDLNLPPEQVERILANTQQTEPIKRGILPFLGEYRTEKYQLSQFSDAEYDSEFKSERIAELEKLANTP</sequence>